<dbReference type="EMBL" id="CP020570">
    <property type="protein sequence ID" value="ARF60626.1"/>
    <property type="molecule type" value="Genomic_DNA"/>
</dbReference>
<protein>
    <submittedName>
        <fullName evidence="2">Uncharacterized protein</fullName>
    </submittedName>
</protein>
<dbReference type="OrthoDB" id="3428054at2"/>
<proteinExistence type="predicted"/>
<dbReference type="RefSeq" id="WP_030705673.1">
    <property type="nucleotide sequence ID" value="NZ_CP020570.1"/>
</dbReference>
<reference evidence="2 3" key="1">
    <citation type="submission" date="2017-03" db="EMBL/GenBank/DDBJ databases">
        <title>Complete Genome Sequence of a natural compounds producer, Streptomyces violaceus S21.</title>
        <authorList>
            <person name="Zhong C."/>
            <person name="Zhao Z."/>
            <person name="Fu J."/>
            <person name="Zong G."/>
            <person name="Qin R."/>
            <person name="Cao G."/>
        </authorList>
    </citation>
    <scope>NUCLEOTIDE SEQUENCE [LARGE SCALE GENOMIC DNA]</scope>
    <source>
        <strain evidence="2 3">S21</strain>
    </source>
</reference>
<name>A0A1V0U665_STRVN</name>
<evidence type="ECO:0000313" key="3">
    <source>
        <dbReference type="Proteomes" id="UP000192445"/>
    </source>
</evidence>
<dbReference type="Proteomes" id="UP000192445">
    <property type="component" value="Chromosome"/>
</dbReference>
<feature type="compositionally biased region" description="Polar residues" evidence="1">
    <location>
        <begin position="1"/>
        <end position="10"/>
    </location>
</feature>
<dbReference type="STRING" id="1935.B1H20_03905"/>
<feature type="compositionally biased region" description="Basic residues" evidence="1">
    <location>
        <begin position="11"/>
        <end position="23"/>
    </location>
</feature>
<organism evidence="2 3">
    <name type="scientific">Streptomyces violaceoruber</name>
    <dbReference type="NCBI Taxonomy" id="1935"/>
    <lineage>
        <taxon>Bacteria</taxon>
        <taxon>Bacillati</taxon>
        <taxon>Actinomycetota</taxon>
        <taxon>Actinomycetes</taxon>
        <taxon>Kitasatosporales</taxon>
        <taxon>Streptomycetaceae</taxon>
        <taxon>Streptomyces</taxon>
        <taxon>Streptomyces violaceoruber group</taxon>
    </lineage>
</organism>
<accession>A0A1V0U665</accession>
<gene>
    <name evidence="2" type="ORF">B1H20_03905</name>
</gene>
<dbReference type="KEGG" id="svu:B1H20_03905"/>
<evidence type="ECO:0000256" key="1">
    <source>
        <dbReference type="SAM" id="MobiDB-lite"/>
    </source>
</evidence>
<feature type="region of interest" description="Disordered" evidence="1">
    <location>
        <begin position="1"/>
        <end position="29"/>
    </location>
</feature>
<sequence length="315" mass="33948">MAQTDNTRNNAAHRKHRTRRHGTPHPTTLRRTLRREAPSIVGLLVDERDFAAMRRYRTFPFDDHTAYLHQVEGLLKALAAQGTHATVALFDPEDYAEFCAESGIDADTGAGRSRFTAEIAAAGATVTYTGQRLSDLVPVLVSRAVRRATWEYATLRLTEVGDCADCGQDIGRAAFDRASHLILRLLETAGPGSHHLVCSVPTDHDQLMAVLHTHRDTTGPARLDSTEGAEFATVLAVAVALEARAGVVLRTSAPDSPDRVHGWRLADGGLAPLTAGEVFNAYCTDADTGEPVPPESGVEYCAGFDIGADAPEPHH</sequence>
<dbReference type="AlphaFoldDB" id="A0A1V0U665"/>
<evidence type="ECO:0000313" key="2">
    <source>
        <dbReference type="EMBL" id="ARF60626.1"/>
    </source>
</evidence>